<name>A0ABQ6M352_9GAMM</name>
<sequence length="99" mass="11138">MEKYSVNCADLQSESEFWAIYIESVNARNPEKFGRNLDALWDALHAGGPGSPESRDCKIIVLHSEALKRFRDGYFHDHLSQIAYDLRSDPGGTVALVLK</sequence>
<accession>A0ABQ6M352</accession>
<organism evidence="3 4">
    <name type="scientific">Biformimicrobium ophioploci</name>
    <dbReference type="NCBI Taxonomy" id="3036711"/>
    <lineage>
        <taxon>Bacteria</taxon>
        <taxon>Pseudomonadati</taxon>
        <taxon>Pseudomonadota</taxon>
        <taxon>Gammaproteobacteria</taxon>
        <taxon>Cellvibrionales</taxon>
        <taxon>Microbulbiferaceae</taxon>
        <taxon>Biformimicrobium</taxon>
    </lineage>
</organism>
<dbReference type="EMBL" id="BSYJ01000026">
    <property type="protein sequence ID" value="GMG88779.1"/>
    <property type="molecule type" value="Genomic_DNA"/>
</dbReference>
<protein>
    <recommendedName>
        <fullName evidence="2">Barstar (barnase inhibitor) domain-containing protein</fullName>
    </recommendedName>
</protein>
<dbReference type="InterPro" id="IPR035905">
    <property type="entry name" value="Barstar-like_sf"/>
</dbReference>
<dbReference type="Pfam" id="PF01337">
    <property type="entry name" value="Barstar"/>
    <property type="match status" value="1"/>
</dbReference>
<dbReference type="SUPFAM" id="SSF52038">
    <property type="entry name" value="Barstar-related"/>
    <property type="match status" value="1"/>
</dbReference>
<keyword evidence="4" id="KW-1185">Reference proteome</keyword>
<dbReference type="InterPro" id="IPR000468">
    <property type="entry name" value="Barstar"/>
</dbReference>
<dbReference type="RefSeq" id="WP_352176533.1">
    <property type="nucleotide sequence ID" value="NZ_BSYJ01000026.1"/>
</dbReference>
<feature type="domain" description="Barstar (barnase inhibitor)" evidence="2">
    <location>
        <begin position="5"/>
        <end position="79"/>
    </location>
</feature>
<comment type="caution">
    <text evidence="3">The sequence shown here is derived from an EMBL/GenBank/DDBJ whole genome shotgun (WGS) entry which is preliminary data.</text>
</comment>
<dbReference type="Gene3D" id="3.30.370.10">
    <property type="entry name" value="Barstar-like"/>
    <property type="match status" value="1"/>
</dbReference>
<comment type="similarity">
    <text evidence="1">Belongs to the barstar family.</text>
</comment>
<evidence type="ECO:0000313" key="3">
    <source>
        <dbReference type="EMBL" id="GMG88779.1"/>
    </source>
</evidence>
<dbReference type="Proteomes" id="UP001224392">
    <property type="component" value="Unassembled WGS sequence"/>
</dbReference>
<evidence type="ECO:0000313" key="4">
    <source>
        <dbReference type="Proteomes" id="UP001224392"/>
    </source>
</evidence>
<reference evidence="3 4" key="1">
    <citation type="submission" date="2023-04" db="EMBL/GenBank/DDBJ databases">
        <title>Marinobulbifer ophiurae gen. nov., sp. Nov., isolate from tissue of brittle star Ophioplocus japonicus.</title>
        <authorList>
            <person name="Kawano K."/>
            <person name="Sawayama S."/>
            <person name="Nakagawa S."/>
        </authorList>
    </citation>
    <scope>NUCLEOTIDE SEQUENCE [LARGE SCALE GENOMIC DNA]</scope>
    <source>
        <strain evidence="3 4">NKW57</strain>
    </source>
</reference>
<gene>
    <name evidence="3" type="ORF">MNKW57_31000</name>
</gene>
<proteinExistence type="inferred from homology"/>
<evidence type="ECO:0000256" key="1">
    <source>
        <dbReference type="ARBA" id="ARBA00006845"/>
    </source>
</evidence>
<evidence type="ECO:0000259" key="2">
    <source>
        <dbReference type="Pfam" id="PF01337"/>
    </source>
</evidence>